<dbReference type="Gene3D" id="3.40.50.1820">
    <property type="entry name" value="alpha/beta hydrolase"/>
    <property type="match status" value="1"/>
</dbReference>
<dbReference type="EMBL" id="HBIU01020458">
    <property type="protein sequence ID" value="CAE0630856.1"/>
    <property type="molecule type" value="Transcribed_RNA"/>
</dbReference>
<feature type="region of interest" description="Disordered" evidence="1">
    <location>
        <begin position="332"/>
        <end position="351"/>
    </location>
</feature>
<dbReference type="AlphaFoldDB" id="A0A6S9H0F4"/>
<dbReference type="GO" id="GO:0006508">
    <property type="term" value="P:proteolysis"/>
    <property type="evidence" value="ECO:0007669"/>
    <property type="project" value="InterPro"/>
</dbReference>
<name>A0A6S9H0F4_HETAK</name>
<dbReference type="PANTHER" id="PTHR47381">
    <property type="entry name" value="ALPHA/BETA-HYDROLASES SUPERFAMILY PROTEIN"/>
    <property type="match status" value="1"/>
</dbReference>
<evidence type="ECO:0000313" key="3">
    <source>
        <dbReference type="EMBL" id="CAE0630856.1"/>
    </source>
</evidence>
<dbReference type="SUPFAM" id="SSF53474">
    <property type="entry name" value="alpha/beta-Hydrolases"/>
    <property type="match status" value="1"/>
</dbReference>
<dbReference type="InterPro" id="IPR029058">
    <property type="entry name" value="AB_hydrolase_fold"/>
</dbReference>
<dbReference type="Pfam" id="PF00326">
    <property type="entry name" value="Peptidase_S9"/>
    <property type="match status" value="1"/>
</dbReference>
<protein>
    <recommendedName>
        <fullName evidence="2">Peptidase S9 prolyl oligopeptidase catalytic domain-containing protein</fullName>
    </recommendedName>
</protein>
<feature type="domain" description="Peptidase S9 prolyl oligopeptidase catalytic" evidence="2">
    <location>
        <begin position="138"/>
        <end position="185"/>
    </location>
</feature>
<accession>A0A6S9H0F4</accession>
<evidence type="ECO:0000259" key="2">
    <source>
        <dbReference type="Pfam" id="PF00326"/>
    </source>
</evidence>
<gene>
    <name evidence="3" type="ORF">HAKA00212_LOCUS9553</name>
</gene>
<dbReference type="InterPro" id="IPR001375">
    <property type="entry name" value="Peptidase_S9_cat"/>
</dbReference>
<feature type="compositionally biased region" description="Low complexity" evidence="1">
    <location>
        <begin position="334"/>
        <end position="351"/>
    </location>
</feature>
<organism evidence="3">
    <name type="scientific">Heterosigma akashiwo</name>
    <name type="common">Chromophytic alga</name>
    <name type="synonym">Heterosigma carterae</name>
    <dbReference type="NCBI Taxonomy" id="2829"/>
    <lineage>
        <taxon>Eukaryota</taxon>
        <taxon>Sar</taxon>
        <taxon>Stramenopiles</taxon>
        <taxon>Ochrophyta</taxon>
        <taxon>Raphidophyceae</taxon>
        <taxon>Chattonellales</taxon>
        <taxon>Chattonellaceae</taxon>
        <taxon>Heterosigma</taxon>
    </lineage>
</organism>
<evidence type="ECO:0000256" key="1">
    <source>
        <dbReference type="SAM" id="MobiDB-lite"/>
    </source>
</evidence>
<reference evidence="3" key="1">
    <citation type="submission" date="2021-01" db="EMBL/GenBank/DDBJ databases">
        <authorList>
            <person name="Corre E."/>
            <person name="Pelletier E."/>
            <person name="Niang G."/>
            <person name="Scheremetjew M."/>
            <person name="Finn R."/>
            <person name="Kale V."/>
            <person name="Holt S."/>
            <person name="Cochrane G."/>
            <person name="Meng A."/>
            <person name="Brown T."/>
            <person name="Cohen L."/>
        </authorList>
    </citation>
    <scope>NUCLEOTIDE SEQUENCE</scope>
    <source>
        <strain evidence="3">CCMP3107</strain>
    </source>
</reference>
<sequence length="351" mass="37865">MPHPLLRRAYHHPSGLVRLCVSHGWTQNLLWQKKGRRTTHTPLSVTTYTIFFSALGPTSSVTPQQLRQQPVVSAARNAPAAAAAAGLLPLSAPPWPAWTRNAGCVCVVQEGADPKEPYLDALVQAFIAGGEHPFLYDNVYDLLKVMDYLVARKDVDAARIGATGVSLGGMHAWLLAFADPRVACCAPAIGVQWFDWAVRHDKWQGRVDSIKPVFEVAAAQEGKAAVDGAAVRAVWERLVPGLCEAFDAPRSLAALAPRPLLALQGAKDLRCPIEGVREAWVGVRRAYAAHGKEAADRCELHVERGAGHEVTPAMWRRAEEFFDEHLLGPPPPAAAAAVAEEDATASSASRL</sequence>
<dbReference type="PANTHER" id="PTHR47381:SF3">
    <property type="entry name" value="ALPHA_BETA-HYDROLASES SUPERFAMILY PROTEIN"/>
    <property type="match status" value="1"/>
</dbReference>
<proteinExistence type="predicted"/>
<dbReference type="GO" id="GO:0008236">
    <property type="term" value="F:serine-type peptidase activity"/>
    <property type="evidence" value="ECO:0007669"/>
    <property type="project" value="InterPro"/>
</dbReference>